<evidence type="ECO:0000259" key="4">
    <source>
        <dbReference type="PROSITE" id="PS01124"/>
    </source>
</evidence>
<accession>A0ABW6PFI7</accession>
<dbReference type="PROSITE" id="PS00041">
    <property type="entry name" value="HTH_ARAC_FAMILY_1"/>
    <property type="match status" value="1"/>
</dbReference>
<dbReference type="Proteomes" id="UP001601442">
    <property type="component" value="Unassembled WGS sequence"/>
</dbReference>
<dbReference type="SMART" id="SM00342">
    <property type="entry name" value="HTH_ARAC"/>
    <property type="match status" value="1"/>
</dbReference>
<proteinExistence type="predicted"/>
<dbReference type="InterPro" id="IPR018060">
    <property type="entry name" value="HTH_AraC"/>
</dbReference>
<sequence length="340" mass="37791">MLTVSGAQAVCEMPSDMSHDLVEKVSIAHPEAALQAITQAYAPSKLDVFGAAGDFDLRLHMLRLPGITYGHIQFGTDVRVTALPPSCYVVCFAPTGGVRVAATRTDQQVAGQRGAVLYPHEATFFEDWSPESELVSLRIEDDHLERGLVQLIGQPIREPIRFEAGCDLEKAQIAPFRRALRLLEEELENPSALAQNSRGSELLADFVITSLLLSQPSNYAELIHEPRKTVPVGVVRAAQELMDADPMSINTVGELANRVHTSVRSLEQGFRTHLETTPMTYLRRSRLAHARRDLQLATPSNCTVRRIANRWGFQHLGRFARCYREAFGELPAETLRSGRR</sequence>
<gene>
    <name evidence="5" type="ORF">ACFYU5_36625</name>
</gene>
<evidence type="ECO:0000256" key="2">
    <source>
        <dbReference type="ARBA" id="ARBA00023125"/>
    </source>
</evidence>
<dbReference type="Gene3D" id="1.10.10.60">
    <property type="entry name" value="Homeodomain-like"/>
    <property type="match status" value="1"/>
</dbReference>
<name>A0ABW6PFI7_9NOCA</name>
<keyword evidence="2" id="KW-0238">DNA-binding</keyword>
<dbReference type="InterPro" id="IPR018062">
    <property type="entry name" value="HTH_AraC-typ_CS"/>
</dbReference>
<dbReference type="Pfam" id="PF12833">
    <property type="entry name" value="HTH_18"/>
    <property type="match status" value="1"/>
</dbReference>
<evidence type="ECO:0000313" key="5">
    <source>
        <dbReference type="EMBL" id="MFF0501954.1"/>
    </source>
</evidence>
<dbReference type="SUPFAM" id="SSF46689">
    <property type="entry name" value="Homeodomain-like"/>
    <property type="match status" value="1"/>
</dbReference>
<dbReference type="EMBL" id="JBIAMT010000015">
    <property type="protein sequence ID" value="MFF0501954.1"/>
    <property type="molecule type" value="Genomic_DNA"/>
</dbReference>
<dbReference type="InterPro" id="IPR035418">
    <property type="entry name" value="AraC-bd_2"/>
</dbReference>
<reference evidence="5 6" key="1">
    <citation type="submission" date="2024-10" db="EMBL/GenBank/DDBJ databases">
        <title>The Natural Products Discovery Center: Release of the First 8490 Sequenced Strains for Exploring Actinobacteria Biosynthetic Diversity.</title>
        <authorList>
            <person name="Kalkreuter E."/>
            <person name="Kautsar S.A."/>
            <person name="Yang D."/>
            <person name="Bader C.D."/>
            <person name="Teijaro C.N."/>
            <person name="Fluegel L."/>
            <person name="Davis C.M."/>
            <person name="Simpson J.R."/>
            <person name="Lauterbach L."/>
            <person name="Steele A.D."/>
            <person name="Gui C."/>
            <person name="Meng S."/>
            <person name="Li G."/>
            <person name="Viehrig K."/>
            <person name="Ye F."/>
            <person name="Su P."/>
            <person name="Kiefer A.F."/>
            <person name="Nichols A."/>
            <person name="Cepeda A.J."/>
            <person name="Yan W."/>
            <person name="Fan B."/>
            <person name="Jiang Y."/>
            <person name="Adhikari A."/>
            <person name="Zheng C.-J."/>
            <person name="Schuster L."/>
            <person name="Cowan T.M."/>
            <person name="Smanski M.J."/>
            <person name="Chevrette M.G."/>
            <person name="De Carvalho L.P.S."/>
            <person name="Shen B."/>
        </authorList>
    </citation>
    <scope>NUCLEOTIDE SEQUENCE [LARGE SCALE GENOMIC DNA]</scope>
    <source>
        <strain evidence="5 6">NPDC004119</strain>
    </source>
</reference>
<keyword evidence="3" id="KW-0804">Transcription</keyword>
<comment type="caution">
    <text evidence="5">The sequence shown here is derived from an EMBL/GenBank/DDBJ whole genome shotgun (WGS) entry which is preliminary data.</text>
</comment>
<keyword evidence="6" id="KW-1185">Reference proteome</keyword>
<dbReference type="Pfam" id="PF14525">
    <property type="entry name" value="AraC_binding_2"/>
    <property type="match status" value="1"/>
</dbReference>
<dbReference type="PROSITE" id="PS01124">
    <property type="entry name" value="HTH_ARAC_FAMILY_2"/>
    <property type="match status" value="1"/>
</dbReference>
<feature type="domain" description="HTH araC/xylS-type" evidence="4">
    <location>
        <begin position="236"/>
        <end position="337"/>
    </location>
</feature>
<organism evidence="5 6">
    <name type="scientific">Nocardia aobensis</name>
    <dbReference type="NCBI Taxonomy" id="257277"/>
    <lineage>
        <taxon>Bacteria</taxon>
        <taxon>Bacillati</taxon>
        <taxon>Actinomycetota</taxon>
        <taxon>Actinomycetes</taxon>
        <taxon>Mycobacteriales</taxon>
        <taxon>Nocardiaceae</taxon>
        <taxon>Nocardia</taxon>
    </lineage>
</organism>
<dbReference type="InterPro" id="IPR050204">
    <property type="entry name" value="AraC_XylS_family_regulators"/>
</dbReference>
<dbReference type="RefSeq" id="WP_387402016.1">
    <property type="nucleotide sequence ID" value="NZ_JBIAMT010000015.1"/>
</dbReference>
<dbReference type="InterPro" id="IPR009057">
    <property type="entry name" value="Homeodomain-like_sf"/>
</dbReference>
<keyword evidence="1" id="KW-0805">Transcription regulation</keyword>
<evidence type="ECO:0000313" key="6">
    <source>
        <dbReference type="Proteomes" id="UP001601442"/>
    </source>
</evidence>
<protein>
    <submittedName>
        <fullName evidence="5">AraC family transcriptional regulator</fullName>
    </submittedName>
</protein>
<evidence type="ECO:0000256" key="3">
    <source>
        <dbReference type="ARBA" id="ARBA00023163"/>
    </source>
</evidence>
<evidence type="ECO:0000256" key="1">
    <source>
        <dbReference type="ARBA" id="ARBA00023015"/>
    </source>
</evidence>
<dbReference type="PANTHER" id="PTHR46796:SF12">
    <property type="entry name" value="HTH-TYPE DNA-BINDING TRANSCRIPTIONAL ACTIVATOR EUTR"/>
    <property type="match status" value="1"/>
</dbReference>
<dbReference type="PANTHER" id="PTHR46796">
    <property type="entry name" value="HTH-TYPE TRANSCRIPTIONAL ACTIVATOR RHAS-RELATED"/>
    <property type="match status" value="1"/>
</dbReference>